<evidence type="ECO:0000313" key="3">
    <source>
        <dbReference type="EMBL" id="MBB6174856.1"/>
    </source>
</evidence>
<organism evidence="3 4">
    <name type="scientific">Nocardiopsis mwathae</name>
    <dbReference type="NCBI Taxonomy" id="1472723"/>
    <lineage>
        <taxon>Bacteria</taxon>
        <taxon>Bacillati</taxon>
        <taxon>Actinomycetota</taxon>
        <taxon>Actinomycetes</taxon>
        <taxon>Streptosporangiales</taxon>
        <taxon>Nocardiopsidaceae</taxon>
        <taxon>Nocardiopsis</taxon>
    </lineage>
</organism>
<evidence type="ECO:0000256" key="1">
    <source>
        <dbReference type="SAM" id="MobiDB-lite"/>
    </source>
</evidence>
<dbReference type="InterPro" id="IPR001387">
    <property type="entry name" value="Cro/C1-type_HTH"/>
</dbReference>
<name>A0A7W9YNP2_9ACTN</name>
<dbReference type="AlphaFoldDB" id="A0A7W9YNP2"/>
<dbReference type="InterPro" id="IPR010982">
    <property type="entry name" value="Lambda_DNA-bd_dom_sf"/>
</dbReference>
<dbReference type="Pfam" id="PF13560">
    <property type="entry name" value="HTH_31"/>
    <property type="match status" value="1"/>
</dbReference>
<dbReference type="SUPFAM" id="SSF47413">
    <property type="entry name" value="lambda repressor-like DNA-binding domains"/>
    <property type="match status" value="1"/>
</dbReference>
<keyword evidence="4" id="KW-1185">Reference proteome</keyword>
<reference evidence="3 4" key="1">
    <citation type="submission" date="2020-08" db="EMBL/GenBank/DDBJ databases">
        <title>Sequencing the genomes of 1000 actinobacteria strains.</title>
        <authorList>
            <person name="Klenk H.-P."/>
        </authorList>
    </citation>
    <scope>NUCLEOTIDE SEQUENCE [LARGE SCALE GENOMIC DNA]</scope>
    <source>
        <strain evidence="3 4">DSM 46659</strain>
    </source>
</reference>
<gene>
    <name evidence="3" type="ORF">HNR23_004916</name>
</gene>
<dbReference type="CDD" id="cd00093">
    <property type="entry name" value="HTH_XRE"/>
    <property type="match status" value="1"/>
</dbReference>
<accession>A0A7W9YNP2</accession>
<feature type="domain" description="HTH cro/C1-type" evidence="2">
    <location>
        <begin position="39"/>
        <end position="93"/>
    </location>
</feature>
<feature type="region of interest" description="Disordered" evidence="1">
    <location>
        <begin position="1"/>
        <end position="27"/>
    </location>
</feature>
<dbReference type="EMBL" id="JACHDS010000001">
    <property type="protein sequence ID" value="MBB6174856.1"/>
    <property type="molecule type" value="Genomic_DNA"/>
</dbReference>
<sequence>MSGEKMSPASSTEDEGKAEEETAVAQGSPVRRHYLVSQLKRLRTQAKLSQEQVAKEMGWDISKMYRIENGRFVRLSTEAVAALCRLYGAGEDLREELVGIAKAARRQKPWWFQYEDVAGNAFYGLENEASKIHEYAVGLLPGLLQHPDYIAAMMSRGLVDDPQERQRRTDARIERRVNVLDRDNPPVMWTVIDESALRCAVGGPGVMKVQLNHLTEMSERPNLDIQVLPLARGMSMPYGITLLHLGEADRVGFIDVPPNGHFFEGADELAHQERTFEYFQASALSVGESRDFIHRLATELEKH</sequence>
<protein>
    <submittedName>
        <fullName evidence="3">Transcriptional regulator with XRE-family HTH domain</fullName>
    </submittedName>
</protein>
<dbReference type="Pfam" id="PF19054">
    <property type="entry name" value="DUF5753"/>
    <property type="match status" value="1"/>
</dbReference>
<dbReference type="PROSITE" id="PS50943">
    <property type="entry name" value="HTH_CROC1"/>
    <property type="match status" value="1"/>
</dbReference>
<dbReference type="Gene3D" id="1.10.260.40">
    <property type="entry name" value="lambda repressor-like DNA-binding domains"/>
    <property type="match status" value="1"/>
</dbReference>
<dbReference type="RefSeq" id="WP_343070704.1">
    <property type="nucleotide sequence ID" value="NZ_JACHDS010000001.1"/>
</dbReference>
<dbReference type="InterPro" id="IPR043917">
    <property type="entry name" value="DUF5753"/>
</dbReference>
<evidence type="ECO:0000313" key="4">
    <source>
        <dbReference type="Proteomes" id="UP000546642"/>
    </source>
</evidence>
<dbReference type="Proteomes" id="UP000546642">
    <property type="component" value="Unassembled WGS sequence"/>
</dbReference>
<comment type="caution">
    <text evidence="3">The sequence shown here is derived from an EMBL/GenBank/DDBJ whole genome shotgun (WGS) entry which is preliminary data.</text>
</comment>
<dbReference type="SMART" id="SM00530">
    <property type="entry name" value="HTH_XRE"/>
    <property type="match status" value="1"/>
</dbReference>
<feature type="compositionally biased region" description="Acidic residues" evidence="1">
    <location>
        <begin position="12"/>
        <end position="22"/>
    </location>
</feature>
<proteinExistence type="predicted"/>
<evidence type="ECO:0000259" key="2">
    <source>
        <dbReference type="PROSITE" id="PS50943"/>
    </source>
</evidence>
<dbReference type="GO" id="GO:0003677">
    <property type="term" value="F:DNA binding"/>
    <property type="evidence" value="ECO:0007669"/>
    <property type="project" value="InterPro"/>
</dbReference>